<reference evidence="3" key="1">
    <citation type="submission" date="2016-11" db="EMBL/GenBank/DDBJ databases">
        <authorList>
            <person name="Varghese N."/>
            <person name="Submissions S."/>
        </authorList>
    </citation>
    <scope>NUCLEOTIDE SEQUENCE [LARGE SCALE GENOMIC DNA]</scope>
    <source>
        <strain evidence="3">DSM 100564</strain>
    </source>
</reference>
<proteinExistence type="predicted"/>
<dbReference type="Proteomes" id="UP000183982">
    <property type="component" value="Unassembled WGS sequence"/>
</dbReference>
<evidence type="ECO:0000313" key="2">
    <source>
        <dbReference type="EMBL" id="SHI86310.1"/>
    </source>
</evidence>
<keyword evidence="3" id="KW-1185">Reference proteome</keyword>
<dbReference type="InterPro" id="IPR028992">
    <property type="entry name" value="Hedgehog/Intein_dom"/>
</dbReference>
<dbReference type="STRING" id="1470563.SAMN05444000_103236"/>
<dbReference type="EMBL" id="FQZQ01000003">
    <property type="protein sequence ID" value="SHI86310.1"/>
    <property type="molecule type" value="Genomic_DNA"/>
</dbReference>
<sequence length="180" mass="19926">MTPDDGAHPVRWIASKGVTQQQLALKPKLQPIRTVAGALGHGLPKRGLYLSPQHRVLISSPIAKQIFSAHEALIAAHKLIEIPSIFVDQDLRSVSYFHMLFDNHEIVFSEGAPSESLYTGREALKAIGPEACEEVMILFPELNNPDFLPVAARHIPEKGKDVKALVGRHIKNQKPLLVHF</sequence>
<dbReference type="RefSeq" id="WP_073249708.1">
    <property type="nucleotide sequence ID" value="NZ_FQZQ01000003.1"/>
</dbReference>
<accession>A0A1M6EM47</accession>
<organism evidence="2 3">
    <name type="scientific">Shimia gijangensis</name>
    <dbReference type="NCBI Taxonomy" id="1470563"/>
    <lineage>
        <taxon>Bacteria</taxon>
        <taxon>Pseudomonadati</taxon>
        <taxon>Pseudomonadota</taxon>
        <taxon>Alphaproteobacteria</taxon>
        <taxon>Rhodobacterales</taxon>
        <taxon>Roseobacteraceae</taxon>
    </lineage>
</organism>
<dbReference type="Pfam" id="PF13403">
    <property type="entry name" value="Hint_2"/>
    <property type="match status" value="1"/>
</dbReference>
<feature type="domain" description="Hedgehog/Intein (Hint)" evidence="1">
    <location>
        <begin position="1"/>
        <end position="120"/>
    </location>
</feature>
<gene>
    <name evidence="2" type="ORF">SAMN05444000_103236</name>
</gene>
<protein>
    <submittedName>
        <fullName evidence="2">Hint domain-containing protein</fullName>
    </submittedName>
</protein>
<evidence type="ECO:0000313" key="3">
    <source>
        <dbReference type="Proteomes" id="UP000183982"/>
    </source>
</evidence>
<evidence type="ECO:0000259" key="1">
    <source>
        <dbReference type="Pfam" id="PF13403"/>
    </source>
</evidence>
<dbReference type="OrthoDB" id="6305173at2"/>
<name>A0A1M6EM47_9RHOB</name>
<dbReference type="AlphaFoldDB" id="A0A1M6EM47"/>